<evidence type="ECO:0000313" key="2">
    <source>
        <dbReference type="Proteomes" id="UP000002420"/>
    </source>
</evidence>
<dbReference type="RefSeq" id="WP_012471551.1">
    <property type="nucleotide sequence ID" value="NC_010814.1"/>
</dbReference>
<gene>
    <name evidence="1" type="ordered locus">Glov_3531</name>
</gene>
<dbReference type="Proteomes" id="UP000002420">
    <property type="component" value="Chromosome"/>
</dbReference>
<organism evidence="1 2">
    <name type="scientific">Trichlorobacter lovleyi (strain ATCC BAA-1151 / DSM 17278 / SZ)</name>
    <name type="common">Geobacter lovleyi</name>
    <dbReference type="NCBI Taxonomy" id="398767"/>
    <lineage>
        <taxon>Bacteria</taxon>
        <taxon>Pseudomonadati</taxon>
        <taxon>Thermodesulfobacteriota</taxon>
        <taxon>Desulfuromonadia</taxon>
        <taxon>Geobacterales</taxon>
        <taxon>Geobacteraceae</taxon>
        <taxon>Trichlorobacter</taxon>
    </lineage>
</organism>
<accession>B3E2X3</accession>
<evidence type="ECO:0000313" key="1">
    <source>
        <dbReference type="EMBL" id="ACD97233.1"/>
    </source>
</evidence>
<proteinExistence type="predicted"/>
<dbReference type="KEGG" id="glo:Glov_3531"/>
<dbReference type="EMBL" id="CP001089">
    <property type="protein sequence ID" value="ACD97233.1"/>
    <property type="molecule type" value="Genomic_DNA"/>
</dbReference>
<dbReference type="OrthoDB" id="924793at2"/>
<reference evidence="1 2" key="1">
    <citation type="submission" date="2008-05" db="EMBL/GenBank/DDBJ databases">
        <title>Complete sequence of chromosome of Geobacter lovleyi SZ.</title>
        <authorList>
            <consortium name="US DOE Joint Genome Institute"/>
            <person name="Lucas S."/>
            <person name="Copeland A."/>
            <person name="Lapidus A."/>
            <person name="Glavina del Rio T."/>
            <person name="Dalin E."/>
            <person name="Tice H."/>
            <person name="Bruce D."/>
            <person name="Goodwin L."/>
            <person name="Pitluck S."/>
            <person name="Chertkov O."/>
            <person name="Meincke L."/>
            <person name="Brettin T."/>
            <person name="Detter J.C."/>
            <person name="Han C."/>
            <person name="Tapia R."/>
            <person name="Kuske C.R."/>
            <person name="Schmutz J."/>
            <person name="Larimer F."/>
            <person name="Land M."/>
            <person name="Hauser L."/>
            <person name="Kyrpides N."/>
            <person name="Mikhailova N."/>
            <person name="Sung Y."/>
            <person name="Fletcher K.E."/>
            <person name="Ritalahti K.M."/>
            <person name="Loeffler F.E."/>
            <person name="Richardson P."/>
        </authorList>
    </citation>
    <scope>NUCLEOTIDE SEQUENCE [LARGE SCALE GENOMIC DNA]</scope>
    <source>
        <strain evidence="2">ATCC BAA-1151 / DSM 17278 / SZ</strain>
    </source>
</reference>
<protein>
    <submittedName>
        <fullName evidence="1">Uncharacterized protein</fullName>
    </submittedName>
</protein>
<keyword evidence="2" id="KW-1185">Reference proteome</keyword>
<dbReference type="HOGENOM" id="CLU_830948_0_0_7"/>
<dbReference type="AlphaFoldDB" id="B3E2X3"/>
<sequence>MRVHTGIIIGWLALALSSQPAQPLAAAEFEFLPDHPGGFSATATVSNVPVRKLSKADAAAFKKKLEQLRNLLAKQPALQAPKGVEIIGYFRPLDEFPTAQNLPVPGFGYLRFHFYHRAKNGKPVRICCTTDEIHASINDPDQSFEVYGSREFATKTFYEPDLVGQVDGFPLYRTAGGDELLVFNRGTARPWLPVTREEYVTAWLTFWQKQVQESVPQDTITPEIVRRHQQALAQMKPEERTMQARSLTWDVYEPTLAPVGSAEGRPLVRVNPDWFDPGLPRSAIQLLVLRFSTTGLMDPIQPGPSKTGNVSAYRVWQVLHSSNWKEVSTVLTTR</sequence>
<name>B3E2X3_TRIL1</name>